<feature type="compositionally biased region" description="Acidic residues" evidence="1">
    <location>
        <begin position="26"/>
        <end position="35"/>
    </location>
</feature>
<dbReference type="AlphaFoldDB" id="A0A6B0GPG7"/>
<sequence length="177" mass="18538">MAEAKQVTKTVGMEPTTEEAQTITADDLDVEDDYEPERSVDLGDLEAVLEAEADEESDGLLATLREKIAFKKRAQRIVRAYNERANLVGANTLDEPDAEMGIMGTVRLIGASVVGIAVTVVVVNEVLGIGTIANSSGPFAPVIDSLGTTGVAAMSLLVIGLLVVSASRVMGFMGGGW</sequence>
<keyword evidence="2" id="KW-0472">Membrane</keyword>
<evidence type="ECO:0000313" key="3">
    <source>
        <dbReference type="EMBL" id="MWG35891.1"/>
    </source>
</evidence>
<name>A0A6B0GPG7_9EURY</name>
<gene>
    <name evidence="3" type="ORF">GQS65_15600</name>
</gene>
<keyword evidence="2" id="KW-0812">Transmembrane</keyword>
<comment type="caution">
    <text evidence="3">The sequence shown here is derived from an EMBL/GenBank/DDBJ whole genome shotgun (WGS) entry which is preliminary data.</text>
</comment>
<reference evidence="3 4" key="1">
    <citation type="submission" date="2019-12" db="EMBL/GenBank/DDBJ databases">
        <title>Halocatena pleomorpha gen. nov. sp. nov., an extremely halophilic archaeon of family Halobacteriaceae isolated from saltpan soil.</title>
        <authorList>
            <person name="Pal Y."/>
            <person name="Verma A."/>
            <person name="Krishnamurthi S."/>
            <person name="Kumar P."/>
        </authorList>
    </citation>
    <scope>NUCLEOTIDE SEQUENCE [LARGE SCALE GENOMIC DNA]</scope>
    <source>
        <strain evidence="3 4">JCM 16495</strain>
    </source>
</reference>
<protein>
    <submittedName>
        <fullName evidence="3">Uncharacterized protein</fullName>
    </submittedName>
</protein>
<feature type="transmembrane region" description="Helical" evidence="2">
    <location>
        <begin position="108"/>
        <end position="133"/>
    </location>
</feature>
<keyword evidence="2" id="KW-1133">Transmembrane helix</keyword>
<feature type="region of interest" description="Disordered" evidence="1">
    <location>
        <begin position="1"/>
        <end position="36"/>
    </location>
</feature>
<keyword evidence="4" id="KW-1185">Reference proteome</keyword>
<feature type="transmembrane region" description="Helical" evidence="2">
    <location>
        <begin position="145"/>
        <end position="164"/>
    </location>
</feature>
<evidence type="ECO:0000256" key="1">
    <source>
        <dbReference type="SAM" id="MobiDB-lite"/>
    </source>
</evidence>
<evidence type="ECO:0000256" key="2">
    <source>
        <dbReference type="SAM" id="Phobius"/>
    </source>
</evidence>
<evidence type="ECO:0000313" key="4">
    <source>
        <dbReference type="Proteomes" id="UP000451471"/>
    </source>
</evidence>
<organism evidence="3 4">
    <name type="scientific">Halomarina oriensis</name>
    <dbReference type="NCBI Taxonomy" id="671145"/>
    <lineage>
        <taxon>Archaea</taxon>
        <taxon>Methanobacteriati</taxon>
        <taxon>Methanobacteriota</taxon>
        <taxon>Stenosarchaea group</taxon>
        <taxon>Halobacteria</taxon>
        <taxon>Halobacteriales</taxon>
        <taxon>Natronomonadaceae</taxon>
        <taxon>Halomarina</taxon>
    </lineage>
</organism>
<proteinExistence type="predicted"/>
<dbReference type="EMBL" id="WSZK01000028">
    <property type="protein sequence ID" value="MWG35891.1"/>
    <property type="molecule type" value="Genomic_DNA"/>
</dbReference>
<accession>A0A6B0GPG7</accession>
<dbReference type="RefSeq" id="WP_158205559.1">
    <property type="nucleotide sequence ID" value="NZ_WSZK01000028.1"/>
</dbReference>
<dbReference type="Proteomes" id="UP000451471">
    <property type="component" value="Unassembled WGS sequence"/>
</dbReference>